<evidence type="ECO:0000256" key="2">
    <source>
        <dbReference type="ARBA" id="ARBA00022723"/>
    </source>
</evidence>
<dbReference type="InterPro" id="IPR050584">
    <property type="entry name" value="Cholesterol_7-desaturase"/>
</dbReference>
<dbReference type="SUPFAM" id="SSF55961">
    <property type="entry name" value="Bet v1-like"/>
    <property type="match status" value="1"/>
</dbReference>
<dbReference type="Gene3D" id="3.90.380.10">
    <property type="entry name" value="Naphthalene 1,2-dioxygenase Alpha Subunit, Chain A, domain 1"/>
    <property type="match status" value="1"/>
</dbReference>
<dbReference type="PANTHER" id="PTHR21266:SF60">
    <property type="entry name" value="3-KETOSTEROID-9-ALPHA-MONOOXYGENASE, OXYGENASE COMPONENT"/>
    <property type="match status" value="1"/>
</dbReference>
<dbReference type="InterPro" id="IPR044043">
    <property type="entry name" value="VanA_C_cat"/>
</dbReference>
<keyword evidence="2" id="KW-0479">Metal-binding</keyword>
<keyword evidence="1" id="KW-0001">2Fe-2S</keyword>
<dbReference type="GO" id="GO:0046872">
    <property type="term" value="F:metal ion binding"/>
    <property type="evidence" value="ECO:0007669"/>
    <property type="project" value="UniProtKB-KW"/>
</dbReference>
<feature type="domain" description="Rieske" evidence="6">
    <location>
        <begin position="30"/>
        <end position="138"/>
    </location>
</feature>
<reference evidence="7 8" key="1">
    <citation type="submission" date="2020-01" db="EMBL/GenBank/DDBJ databases">
        <authorList>
            <person name="Chen S."/>
        </authorList>
    </citation>
    <scope>NUCLEOTIDE SEQUENCE [LARGE SCALE GENOMIC DNA]</scope>
    <source>
        <strain evidence="7 8">GS-10</strain>
    </source>
</reference>
<keyword evidence="5" id="KW-0411">Iron-sulfur</keyword>
<dbReference type="GO" id="GO:0016491">
    <property type="term" value="F:oxidoreductase activity"/>
    <property type="evidence" value="ECO:0007669"/>
    <property type="project" value="UniProtKB-KW"/>
</dbReference>
<keyword evidence="3" id="KW-0560">Oxidoreductase</keyword>
<evidence type="ECO:0000256" key="1">
    <source>
        <dbReference type="ARBA" id="ARBA00022714"/>
    </source>
</evidence>
<evidence type="ECO:0000256" key="4">
    <source>
        <dbReference type="ARBA" id="ARBA00023004"/>
    </source>
</evidence>
<dbReference type="GO" id="GO:0051537">
    <property type="term" value="F:2 iron, 2 sulfur cluster binding"/>
    <property type="evidence" value="ECO:0007669"/>
    <property type="project" value="UniProtKB-KW"/>
</dbReference>
<name>A0A6L8LVB0_9RHOB</name>
<evidence type="ECO:0000256" key="3">
    <source>
        <dbReference type="ARBA" id="ARBA00023002"/>
    </source>
</evidence>
<evidence type="ECO:0000259" key="6">
    <source>
        <dbReference type="PROSITE" id="PS51296"/>
    </source>
</evidence>
<keyword evidence="4" id="KW-0408">Iron</keyword>
<dbReference type="AlphaFoldDB" id="A0A6L8LVB0"/>
<dbReference type="Pfam" id="PF19112">
    <property type="entry name" value="VanA_C"/>
    <property type="match status" value="1"/>
</dbReference>
<dbReference type="InterPro" id="IPR017941">
    <property type="entry name" value="Rieske_2Fe-2S"/>
</dbReference>
<sequence length="359" mass="39976">MPALDPIARADLGPSPKAIEDFRSSMAEFWHPVCEAQALQEGRPVGVTLLGRRVVLVQLDGQLVAMPDTCRHFQAQLSLGEVVTVGGAQALQCPYHGWAFGAGGHCVRIPQLAEGRAIPTAANLPAYLVEERHGLIWVCLSGAPRFPLPEFPELHDPAFRSLRLTEEELVKTSSVRMVMGTLDDTHFPWVHEGILGDRDHPEPPDHRVWREGDELIVQYETVQPPGLLTVDQSNPEAGEAGDVTLTYTDYVAMPGVIRLVKDSPSGRYVIWLATSPVDWNLTQTFWIFSRNFDMAPESDDAFLDLSSHVRLQDKPVIESQRPWLVPPFWTQMELPVGPGDLPLMQYQKWIEELGIATAI</sequence>
<accession>A0A6L8LVB0</accession>
<dbReference type="Pfam" id="PF00355">
    <property type="entry name" value="Rieske"/>
    <property type="match status" value="1"/>
</dbReference>
<dbReference type="RefSeq" id="WP_160974980.1">
    <property type="nucleotide sequence ID" value="NZ_WWEN01000009.1"/>
</dbReference>
<evidence type="ECO:0000256" key="5">
    <source>
        <dbReference type="ARBA" id="ARBA00023014"/>
    </source>
</evidence>
<dbReference type="CDD" id="cd03469">
    <property type="entry name" value="Rieske_RO_Alpha_N"/>
    <property type="match status" value="1"/>
</dbReference>
<keyword evidence="8" id="KW-1185">Reference proteome</keyword>
<organism evidence="7 8">
    <name type="scientific">Thalassovita mangrovi</name>
    <dbReference type="NCBI Taxonomy" id="2692236"/>
    <lineage>
        <taxon>Bacteria</taxon>
        <taxon>Pseudomonadati</taxon>
        <taxon>Pseudomonadota</taxon>
        <taxon>Alphaproteobacteria</taxon>
        <taxon>Rhodobacterales</taxon>
        <taxon>Roseobacteraceae</taxon>
        <taxon>Thalassovita</taxon>
    </lineage>
</organism>
<dbReference type="Proteomes" id="UP000479043">
    <property type="component" value="Unassembled WGS sequence"/>
</dbReference>
<dbReference type="SUPFAM" id="SSF50022">
    <property type="entry name" value="ISP domain"/>
    <property type="match status" value="1"/>
</dbReference>
<dbReference type="EMBL" id="WWEN01000009">
    <property type="protein sequence ID" value="MYM57069.1"/>
    <property type="molecule type" value="Genomic_DNA"/>
</dbReference>
<dbReference type="Gene3D" id="2.102.10.10">
    <property type="entry name" value="Rieske [2Fe-2S] iron-sulphur domain"/>
    <property type="match status" value="1"/>
</dbReference>
<evidence type="ECO:0000313" key="7">
    <source>
        <dbReference type="EMBL" id="MYM57069.1"/>
    </source>
</evidence>
<proteinExistence type="predicted"/>
<comment type="caution">
    <text evidence="7">The sequence shown here is derived from an EMBL/GenBank/DDBJ whole genome shotgun (WGS) entry which is preliminary data.</text>
</comment>
<evidence type="ECO:0000313" key="8">
    <source>
        <dbReference type="Proteomes" id="UP000479043"/>
    </source>
</evidence>
<dbReference type="InterPro" id="IPR036922">
    <property type="entry name" value="Rieske_2Fe-2S_sf"/>
</dbReference>
<gene>
    <name evidence="7" type="ORF">GR167_17265</name>
</gene>
<dbReference type="PROSITE" id="PS51296">
    <property type="entry name" value="RIESKE"/>
    <property type="match status" value="1"/>
</dbReference>
<dbReference type="PANTHER" id="PTHR21266">
    <property type="entry name" value="IRON-SULFUR DOMAIN CONTAINING PROTEIN"/>
    <property type="match status" value="1"/>
</dbReference>
<protein>
    <submittedName>
        <fullName evidence="7">Rieske 2Fe-2S domain-containing protein</fullName>
    </submittedName>
</protein>